<evidence type="ECO:0000313" key="2">
    <source>
        <dbReference type="Proteomes" id="UP000031599"/>
    </source>
</evidence>
<gene>
    <name evidence="1" type="ORF">DB30_05351</name>
</gene>
<evidence type="ECO:0000313" key="1">
    <source>
        <dbReference type="EMBL" id="KIG15781.1"/>
    </source>
</evidence>
<sequence length="586" mass="65709">MFAKFYQSELTYLREMGREFAATHPTSAGLLSERSDDPDVERLLEGFAFLSARIRERVDDAVPEVVHGLAEMLLPQYLRPLPAMSVIEFKPQIRALRGARTVPRGRAVGSVPVEGTACTFQTCFDTDLLPIEIVDIDHDESVAARPIIRIKLKTTEAGRPIIAREEGIRLFLSGDISLAATLHLWVLRHCKHVEVRCSEERNTPRGEPLRVLDRDKIKPVGLRDDEAVLPWPKFAPEGSRFVQEYFALPSKYLFFDIRGLEGLEFTGDYIELAMVFERPPDLSSPIGGESFRLHCTPVVNLFSATAEPVKLDPLMPDHLLRAAGAKPAHMEIYDVDSVVGVRPGRGNRRNYSNFYTFKHTKIGADADGYYVLRRTRSPLDEGTDTYVQVARPRDTDASEEDETLSIELLCTNRTLPLELQIGDICKPVRGSSVPDFANITAVSPAVRAPLASELQWRLLGHLALNRRRVTEPETLKLLLSLYNFLAGSGSPAGRANELKVEAIRGTEFRAVTRMLDGAPVRGAETTVELDETRFASIGDAHLFGIVLDELLSTYCSINSFHELRVRLHPSKIEFRWDPRNGHHRIL</sequence>
<dbReference type="Proteomes" id="UP000031599">
    <property type="component" value="Unassembled WGS sequence"/>
</dbReference>
<dbReference type="InterPro" id="IPR010272">
    <property type="entry name" value="T6SS_TssF"/>
</dbReference>
<proteinExistence type="predicted"/>
<dbReference type="AlphaFoldDB" id="A0A0C2CXR7"/>
<organism evidence="1 2">
    <name type="scientific">Enhygromyxa salina</name>
    <dbReference type="NCBI Taxonomy" id="215803"/>
    <lineage>
        <taxon>Bacteria</taxon>
        <taxon>Pseudomonadati</taxon>
        <taxon>Myxococcota</taxon>
        <taxon>Polyangia</taxon>
        <taxon>Nannocystales</taxon>
        <taxon>Nannocystaceae</taxon>
        <taxon>Enhygromyxa</taxon>
    </lineage>
</organism>
<dbReference type="NCBIfam" id="TIGR03359">
    <property type="entry name" value="VI_chp_6"/>
    <property type="match status" value="1"/>
</dbReference>
<name>A0A0C2CXR7_9BACT</name>
<dbReference type="EMBL" id="JMCC02000048">
    <property type="protein sequence ID" value="KIG15781.1"/>
    <property type="molecule type" value="Genomic_DNA"/>
</dbReference>
<dbReference type="PANTHER" id="PTHR35370">
    <property type="entry name" value="CYTOPLASMIC PROTEIN-RELATED-RELATED"/>
    <property type="match status" value="1"/>
</dbReference>
<dbReference type="Pfam" id="PF05947">
    <property type="entry name" value="T6SS_TssF"/>
    <property type="match status" value="1"/>
</dbReference>
<reference evidence="1 2" key="1">
    <citation type="submission" date="2014-12" db="EMBL/GenBank/DDBJ databases">
        <title>Genome assembly of Enhygromyxa salina DSM 15201.</title>
        <authorList>
            <person name="Sharma G."/>
            <person name="Subramanian S."/>
        </authorList>
    </citation>
    <scope>NUCLEOTIDE SEQUENCE [LARGE SCALE GENOMIC DNA]</scope>
    <source>
        <strain evidence="1 2">DSM 15201</strain>
    </source>
</reference>
<comment type="caution">
    <text evidence="1">The sequence shown here is derived from an EMBL/GenBank/DDBJ whole genome shotgun (WGS) entry which is preliminary data.</text>
</comment>
<dbReference type="PANTHER" id="PTHR35370:SF1">
    <property type="entry name" value="TYPE VI SECRETION SYSTEM COMPONENT TSSF1"/>
    <property type="match status" value="1"/>
</dbReference>
<accession>A0A0C2CXR7</accession>
<protein>
    <submittedName>
        <fullName evidence="1">Protein ImpG/VasA</fullName>
    </submittedName>
</protein>
<dbReference type="RefSeq" id="WP_052551147.1">
    <property type="nucleotide sequence ID" value="NZ_JMCC02000048.1"/>
</dbReference>
<dbReference type="PIRSF" id="PIRSF028304">
    <property type="entry name" value="UCP028304"/>
    <property type="match status" value="1"/>
</dbReference>